<dbReference type="PANTHER" id="PTHR43557">
    <property type="entry name" value="APOPTOSIS-INDUCING FACTOR 1"/>
    <property type="match status" value="1"/>
</dbReference>
<keyword evidence="8" id="KW-1185">Reference proteome</keyword>
<gene>
    <name evidence="7" type="ORF">V8J38_02985</name>
</gene>
<dbReference type="EMBL" id="CP146369">
    <property type="protein sequence ID" value="WWT55417.1"/>
    <property type="molecule type" value="Genomic_DNA"/>
</dbReference>
<dbReference type="Gene3D" id="3.50.50.60">
    <property type="entry name" value="FAD/NAD(P)-binding domain"/>
    <property type="match status" value="2"/>
</dbReference>
<dbReference type="PRINTS" id="PR00368">
    <property type="entry name" value="FADPNR"/>
</dbReference>
<dbReference type="InterPro" id="IPR050446">
    <property type="entry name" value="FAD-oxidoreductase/Apoptosis"/>
</dbReference>
<evidence type="ECO:0000259" key="5">
    <source>
        <dbReference type="Pfam" id="PF07992"/>
    </source>
</evidence>
<evidence type="ECO:0000313" key="7">
    <source>
        <dbReference type="EMBL" id="WWT55417.1"/>
    </source>
</evidence>
<dbReference type="Gene3D" id="3.30.390.30">
    <property type="match status" value="1"/>
</dbReference>
<name>A0ABZ2IHC9_9CAUL</name>
<dbReference type="Proteomes" id="UP001363460">
    <property type="component" value="Chromosome"/>
</dbReference>
<sequence>MTERIVVVGAGHAGGMAAIALRELGFSGSLTLIGDEPHPPYERPSLSKGFLSGAEPEPVWLAPAERWSALNAVLKTASPAVAIDREKGEVRLADGSTEPFDALILATGGRVRRLPLPHHPAVHYLRTTDDARALAAGARPGARALIVGGGVIGLEAASTLQGMGLSAVVIEAGERLLGRNIPAEAAQWLAEAHARIGVDVRLGRSLAGLDDTPDGGVTATLDGGETLDVDLVVVGIGIIPCVELAEASGLPIDGGVLTDDDYRSPGDPRVFAIGDVAARLKDGAARRMETWAHAQTSARKAALAILGLPSEPEPTPWFWTDQCGHNLQILGDPSAADAVVERGEGVRLYLRQGALVGAVCLDRPRDFAAARRLIGKTLKPKIASDPSVDLRKAA</sequence>
<dbReference type="InterPro" id="IPR016156">
    <property type="entry name" value="FAD/NAD-linked_Rdtase_dimer_sf"/>
</dbReference>
<dbReference type="PRINTS" id="PR00411">
    <property type="entry name" value="PNDRDTASEI"/>
</dbReference>
<evidence type="ECO:0000256" key="2">
    <source>
        <dbReference type="ARBA" id="ARBA00022630"/>
    </source>
</evidence>
<evidence type="ECO:0000313" key="8">
    <source>
        <dbReference type="Proteomes" id="UP001363460"/>
    </source>
</evidence>
<evidence type="ECO:0000256" key="1">
    <source>
        <dbReference type="ARBA" id="ARBA00001974"/>
    </source>
</evidence>
<proteinExistence type="predicted"/>
<dbReference type="InterPro" id="IPR023753">
    <property type="entry name" value="FAD/NAD-binding_dom"/>
</dbReference>
<keyword evidence="2" id="KW-0285">Flavoprotein</keyword>
<dbReference type="RefSeq" id="WP_338577833.1">
    <property type="nucleotide sequence ID" value="NZ_CP146369.1"/>
</dbReference>
<feature type="domain" description="Reductase C-terminal" evidence="6">
    <location>
        <begin position="317"/>
        <end position="393"/>
    </location>
</feature>
<accession>A0ABZ2IHC9</accession>
<keyword evidence="3" id="KW-0274">FAD</keyword>
<comment type="cofactor">
    <cofactor evidence="1">
        <name>FAD</name>
        <dbReference type="ChEBI" id="CHEBI:57692"/>
    </cofactor>
</comment>
<evidence type="ECO:0000259" key="6">
    <source>
        <dbReference type="Pfam" id="PF14759"/>
    </source>
</evidence>
<reference evidence="7 8" key="1">
    <citation type="submission" date="2024-02" db="EMBL/GenBank/DDBJ databases">
        <title>Distribution and functional of Brevundimonas-related endobacteria within Verticillium dahliae.</title>
        <authorList>
            <person name="Zeng H."/>
        </authorList>
    </citation>
    <scope>NUCLEOTIDE SEQUENCE [LARGE SCALE GENOMIC DNA]</scope>
    <source>
        <strain evidence="7 8">TRM 44200</strain>
    </source>
</reference>
<protein>
    <submittedName>
        <fullName evidence="7">FAD-dependent oxidoreductase</fullName>
    </submittedName>
</protein>
<dbReference type="SUPFAM" id="SSF51905">
    <property type="entry name" value="FAD/NAD(P)-binding domain"/>
    <property type="match status" value="1"/>
</dbReference>
<evidence type="ECO:0000256" key="4">
    <source>
        <dbReference type="ARBA" id="ARBA00023002"/>
    </source>
</evidence>
<keyword evidence="4" id="KW-0560">Oxidoreductase</keyword>
<dbReference type="SUPFAM" id="SSF55424">
    <property type="entry name" value="FAD/NAD-linked reductases, dimerisation (C-terminal) domain"/>
    <property type="match status" value="1"/>
</dbReference>
<dbReference type="Pfam" id="PF07992">
    <property type="entry name" value="Pyr_redox_2"/>
    <property type="match status" value="1"/>
</dbReference>
<evidence type="ECO:0000256" key="3">
    <source>
        <dbReference type="ARBA" id="ARBA00022827"/>
    </source>
</evidence>
<dbReference type="PANTHER" id="PTHR43557:SF2">
    <property type="entry name" value="RIESKE DOMAIN-CONTAINING PROTEIN-RELATED"/>
    <property type="match status" value="1"/>
</dbReference>
<dbReference type="InterPro" id="IPR028202">
    <property type="entry name" value="Reductase_C"/>
</dbReference>
<feature type="domain" description="FAD/NAD(P)-binding" evidence="5">
    <location>
        <begin position="4"/>
        <end position="297"/>
    </location>
</feature>
<dbReference type="InterPro" id="IPR036188">
    <property type="entry name" value="FAD/NAD-bd_sf"/>
</dbReference>
<organism evidence="7 8">
    <name type="scientific">Brevundimonas olei</name>
    <dbReference type="NCBI Taxonomy" id="657642"/>
    <lineage>
        <taxon>Bacteria</taxon>
        <taxon>Pseudomonadati</taxon>
        <taxon>Pseudomonadota</taxon>
        <taxon>Alphaproteobacteria</taxon>
        <taxon>Caulobacterales</taxon>
        <taxon>Caulobacteraceae</taxon>
        <taxon>Brevundimonas</taxon>
    </lineage>
</organism>
<dbReference type="Pfam" id="PF14759">
    <property type="entry name" value="Reductase_C"/>
    <property type="match status" value="1"/>
</dbReference>